<evidence type="ECO:0000256" key="2">
    <source>
        <dbReference type="ARBA" id="ARBA00009773"/>
    </source>
</evidence>
<feature type="transmembrane region" description="Helical" evidence="6">
    <location>
        <begin position="287"/>
        <end position="308"/>
    </location>
</feature>
<comment type="caution">
    <text evidence="7">The sequence shown here is derived from an EMBL/GenBank/DDBJ whole genome shotgun (WGS) entry which is preliminary data.</text>
</comment>
<comment type="similarity">
    <text evidence="2">Belongs to the autoinducer-2 exporter (AI-2E) (TC 2.A.86) family.</text>
</comment>
<dbReference type="AlphaFoldDB" id="A0AAE4SYF4"/>
<evidence type="ECO:0000256" key="6">
    <source>
        <dbReference type="SAM" id="Phobius"/>
    </source>
</evidence>
<sequence length="328" mass="35819">MRTEAAVWAGISIVILYLVWKVVQPLVSPIVIALALVYVTYPLHSRMSGKIGEKKSAMILTGLLAVLSFLFIFGFVLWVSDVKKQLVNYLGMFFNWLQSVTVSSPTVNEALTEITKGIEARLGTYVASYTYSIPKLSLEVFVLIFVYYGGLINAHAIAEGIYSLIPPENEGFVMRLIDEAKNTLDTLLKSWLTLSVIKGSLTVLGFWGFGIAPVSGAIALGILAVLLELLPFLGGWTVWIPGAIYLAHSSQWGTALLFAIYSATFISPLPDFFLAPRMTLRRRGLNALISLLGIFGGLWAFGLVGIIIGPVSLGLLTTVIEEWKNAVK</sequence>
<keyword evidence="5 6" id="KW-0472">Membrane</keyword>
<dbReference type="Proteomes" id="UP001245683">
    <property type="component" value="Unassembled WGS sequence"/>
</dbReference>
<comment type="subcellular location">
    <subcellularLocation>
        <location evidence="1">Membrane</location>
        <topology evidence="1">Multi-pass membrane protein</topology>
    </subcellularLocation>
</comment>
<dbReference type="InterPro" id="IPR002549">
    <property type="entry name" value="AI-2E-like"/>
</dbReference>
<gene>
    <name evidence="7" type="ORF">RBI02_03810</name>
</gene>
<protein>
    <submittedName>
        <fullName evidence="7">AI-2E family transporter</fullName>
    </submittedName>
</protein>
<dbReference type="RefSeq" id="WP_315340634.1">
    <property type="nucleotide sequence ID" value="NZ_JAVDZE010000001.1"/>
</dbReference>
<proteinExistence type="inferred from homology"/>
<accession>A0AAE4SYF4</accession>
<keyword evidence="4 6" id="KW-1133">Transmembrane helix</keyword>
<dbReference type="EMBL" id="JAVDZE010000001">
    <property type="protein sequence ID" value="MDV3103674.1"/>
    <property type="molecule type" value="Genomic_DNA"/>
</dbReference>
<feature type="transmembrane region" description="Helical" evidence="6">
    <location>
        <begin position="252"/>
        <end position="275"/>
    </location>
</feature>
<dbReference type="PANTHER" id="PTHR21716:SF71">
    <property type="entry name" value="TRANSPORT PROTEIN MJ1177-RELATED"/>
    <property type="match status" value="1"/>
</dbReference>
<dbReference type="Pfam" id="PF01594">
    <property type="entry name" value="AI-2E_transport"/>
    <property type="match status" value="1"/>
</dbReference>
<feature type="transmembrane region" description="Helical" evidence="6">
    <location>
        <begin position="191"/>
        <end position="210"/>
    </location>
</feature>
<evidence type="ECO:0000256" key="5">
    <source>
        <dbReference type="ARBA" id="ARBA00023136"/>
    </source>
</evidence>
<dbReference type="GO" id="GO:0016020">
    <property type="term" value="C:membrane"/>
    <property type="evidence" value="ECO:0007669"/>
    <property type="project" value="UniProtKB-SubCell"/>
</dbReference>
<keyword evidence="3 6" id="KW-0812">Transmembrane</keyword>
<evidence type="ECO:0000256" key="1">
    <source>
        <dbReference type="ARBA" id="ARBA00004141"/>
    </source>
</evidence>
<evidence type="ECO:0000256" key="4">
    <source>
        <dbReference type="ARBA" id="ARBA00022989"/>
    </source>
</evidence>
<evidence type="ECO:0000313" key="7">
    <source>
        <dbReference type="EMBL" id="MDV3103674.1"/>
    </source>
</evidence>
<organism evidence="7 8">
    <name type="scientific">Thermococcus waiotapuensis</name>
    <dbReference type="NCBI Taxonomy" id="90909"/>
    <lineage>
        <taxon>Archaea</taxon>
        <taxon>Methanobacteriati</taxon>
        <taxon>Methanobacteriota</taxon>
        <taxon>Thermococci</taxon>
        <taxon>Thermococcales</taxon>
        <taxon>Thermococcaceae</taxon>
        <taxon>Thermococcus</taxon>
    </lineage>
</organism>
<feature type="transmembrane region" description="Helical" evidence="6">
    <location>
        <begin position="217"/>
        <end position="240"/>
    </location>
</feature>
<keyword evidence="8" id="KW-1185">Reference proteome</keyword>
<reference evidence="7 8" key="1">
    <citation type="submission" date="2023-08" db="EMBL/GenBank/DDBJ databases">
        <title>Draft genome sequence of Thermococcus waiotapuensis WT1T, a thermophilic sulphur-dependent archaeon from order Thermococcales.</title>
        <authorList>
            <person name="Manners S.H."/>
            <person name="Carere C.R."/>
            <person name="Dhami M.K."/>
            <person name="Dobson R.C.J."/>
            <person name="Stott M.B."/>
        </authorList>
    </citation>
    <scope>NUCLEOTIDE SEQUENCE [LARGE SCALE GENOMIC DNA]</scope>
    <source>
        <strain evidence="7 8">WT1</strain>
    </source>
</reference>
<evidence type="ECO:0000256" key="3">
    <source>
        <dbReference type="ARBA" id="ARBA00022692"/>
    </source>
</evidence>
<feature type="transmembrane region" description="Helical" evidence="6">
    <location>
        <begin position="56"/>
        <end position="79"/>
    </location>
</feature>
<dbReference type="PANTHER" id="PTHR21716">
    <property type="entry name" value="TRANSMEMBRANE PROTEIN"/>
    <property type="match status" value="1"/>
</dbReference>
<name>A0AAE4SYF4_9EURY</name>
<evidence type="ECO:0000313" key="8">
    <source>
        <dbReference type="Proteomes" id="UP001245683"/>
    </source>
</evidence>